<evidence type="ECO:0000313" key="3">
    <source>
        <dbReference type="Proteomes" id="UP000028302"/>
    </source>
</evidence>
<comment type="caution">
    <text evidence="2">The sequence shown here is derived from an EMBL/GenBank/DDBJ whole genome shotgun (WGS) entry which is preliminary data.</text>
</comment>
<feature type="transmembrane region" description="Helical" evidence="1">
    <location>
        <begin position="24"/>
        <end position="45"/>
    </location>
</feature>
<sequence>MRSEIYKDHYEFEWEHRSYLSRSLNVPIAVSTIIGSAAAVMIQKFPYQVGFFTYFFIVLVAVSVIFIALAALFLFKAFVGYEYARVPTPLTLKCHYDKLNAWHKKYGDGESAAERKFEESFNIRLGEATEKMPLIISVSRDICIAATRRSPFHCYSWHFLQSRIFIPISIAKTKHITYG</sequence>
<evidence type="ECO:0000313" key="2">
    <source>
        <dbReference type="EMBL" id="KEZ75631.1"/>
    </source>
</evidence>
<evidence type="ECO:0000256" key="1">
    <source>
        <dbReference type="SAM" id="Phobius"/>
    </source>
</evidence>
<keyword evidence="1" id="KW-0472">Membrane</keyword>
<dbReference type="AlphaFoldDB" id="A0A084IFZ7"/>
<dbReference type="EMBL" id="APNK01000072">
    <property type="protein sequence ID" value="KEZ75631.1"/>
    <property type="molecule type" value="Genomic_DNA"/>
</dbReference>
<keyword evidence="3" id="KW-1185">Reference proteome</keyword>
<organism evidence="2 3">
    <name type="scientific">Salinisphaera hydrothermalis (strain C41B8)</name>
    <dbReference type="NCBI Taxonomy" id="1304275"/>
    <lineage>
        <taxon>Bacteria</taxon>
        <taxon>Pseudomonadati</taxon>
        <taxon>Pseudomonadota</taxon>
        <taxon>Gammaproteobacteria</taxon>
        <taxon>Salinisphaerales</taxon>
        <taxon>Salinisphaeraceae</taxon>
        <taxon>Salinisphaera</taxon>
    </lineage>
</organism>
<gene>
    <name evidence="2" type="ORF">C41B8_19037</name>
</gene>
<accession>A0A084IFZ7</accession>
<protein>
    <submittedName>
        <fullName evidence="2">Uncharacterized protein</fullName>
    </submittedName>
</protein>
<proteinExistence type="predicted"/>
<keyword evidence="1" id="KW-1133">Transmembrane helix</keyword>
<name>A0A084IFZ7_SALHC</name>
<feature type="transmembrane region" description="Helical" evidence="1">
    <location>
        <begin position="51"/>
        <end position="75"/>
    </location>
</feature>
<dbReference type="Proteomes" id="UP000028302">
    <property type="component" value="Unassembled WGS sequence"/>
</dbReference>
<keyword evidence="1" id="KW-0812">Transmembrane</keyword>
<reference evidence="2 3" key="1">
    <citation type="submission" date="2013-03" db="EMBL/GenBank/DDBJ databases">
        <title>Salinisphaera hydrothermalis C41B8 Genome Sequencing.</title>
        <authorList>
            <person name="Li C."/>
            <person name="Lai Q."/>
            <person name="Shao Z."/>
        </authorList>
    </citation>
    <scope>NUCLEOTIDE SEQUENCE [LARGE SCALE GENOMIC DNA]</scope>
    <source>
        <strain evidence="2 3">C41B8</strain>
    </source>
</reference>